<organism evidence="2 3">
    <name type="scientific">Ruminiclostridium sufflavum DSM 19573</name>
    <dbReference type="NCBI Taxonomy" id="1121337"/>
    <lineage>
        <taxon>Bacteria</taxon>
        <taxon>Bacillati</taxon>
        <taxon>Bacillota</taxon>
        <taxon>Clostridia</taxon>
        <taxon>Eubacteriales</taxon>
        <taxon>Oscillospiraceae</taxon>
        <taxon>Ruminiclostridium</taxon>
    </lineage>
</organism>
<feature type="transmembrane region" description="Helical" evidence="1">
    <location>
        <begin position="143"/>
        <end position="167"/>
    </location>
</feature>
<dbReference type="PANTHER" id="PTHR40076:SF1">
    <property type="entry name" value="MEMBRANE PROTEIN"/>
    <property type="match status" value="1"/>
</dbReference>
<evidence type="ECO:0000256" key="1">
    <source>
        <dbReference type="SAM" id="Phobius"/>
    </source>
</evidence>
<dbReference type="Pfam" id="PF06161">
    <property type="entry name" value="DUF975"/>
    <property type="match status" value="1"/>
</dbReference>
<accession>A0A318XNX1</accession>
<gene>
    <name evidence="2" type="ORF">LY28_01375</name>
</gene>
<keyword evidence="1" id="KW-0472">Membrane</keyword>
<feature type="transmembrane region" description="Helical" evidence="1">
    <location>
        <begin position="200"/>
        <end position="218"/>
    </location>
</feature>
<comment type="caution">
    <text evidence="2">The sequence shown here is derived from an EMBL/GenBank/DDBJ whole genome shotgun (WGS) entry which is preliminary data.</text>
</comment>
<dbReference type="OrthoDB" id="9784844at2"/>
<sequence length="250" mass="28332">MWLREELKSRAKAVLKLNYWKAFLISIVIGIAGGNGGGGGSSRTNFNNHSDSGSWTSSEALFSNFKVNIFAIIALGAAIVFVIIVIVLAFRIFIGYPLEVGGRRYFVKSARYEDNRNCFSFAFYRENYSGIVFTMLLKGLQNFLWYLLFIIPGIVKSYSYSMVPYILADNPNIGNRRAIELSNNMTDGHKLNMFVLDLSFILWYLLCMVTLGLGFLFLQPYLDATKAELYLVLRENSLNMGLCTSEELQY</sequence>
<dbReference type="PANTHER" id="PTHR40076">
    <property type="entry name" value="MEMBRANE PROTEIN-RELATED"/>
    <property type="match status" value="1"/>
</dbReference>
<protein>
    <submittedName>
        <fullName evidence="2">Uncharacterized protein DUF975</fullName>
    </submittedName>
</protein>
<dbReference type="AlphaFoldDB" id="A0A318XNX1"/>
<feature type="transmembrane region" description="Helical" evidence="1">
    <location>
        <begin position="69"/>
        <end position="94"/>
    </location>
</feature>
<dbReference type="RefSeq" id="WP_110461422.1">
    <property type="nucleotide sequence ID" value="NZ_QKMR01000006.1"/>
</dbReference>
<reference evidence="2 3" key="1">
    <citation type="submission" date="2018-06" db="EMBL/GenBank/DDBJ databases">
        <title>Genomic Encyclopedia of Type Strains, Phase I: the one thousand microbial genomes (KMG-I) project.</title>
        <authorList>
            <person name="Kyrpides N."/>
        </authorList>
    </citation>
    <scope>NUCLEOTIDE SEQUENCE [LARGE SCALE GENOMIC DNA]</scope>
    <source>
        <strain evidence="2 3">DSM 19573</strain>
    </source>
</reference>
<dbReference type="Proteomes" id="UP000248132">
    <property type="component" value="Unassembled WGS sequence"/>
</dbReference>
<dbReference type="InterPro" id="IPR010380">
    <property type="entry name" value="DUF975"/>
</dbReference>
<proteinExistence type="predicted"/>
<keyword evidence="1" id="KW-0812">Transmembrane</keyword>
<keyword evidence="3" id="KW-1185">Reference proteome</keyword>
<name>A0A318XNX1_9FIRM</name>
<evidence type="ECO:0000313" key="2">
    <source>
        <dbReference type="EMBL" id="PYG88526.1"/>
    </source>
</evidence>
<feature type="transmembrane region" description="Helical" evidence="1">
    <location>
        <begin position="20"/>
        <end position="38"/>
    </location>
</feature>
<keyword evidence="1" id="KW-1133">Transmembrane helix</keyword>
<dbReference type="EMBL" id="QKMR01000006">
    <property type="protein sequence ID" value="PYG88526.1"/>
    <property type="molecule type" value="Genomic_DNA"/>
</dbReference>
<evidence type="ECO:0000313" key="3">
    <source>
        <dbReference type="Proteomes" id="UP000248132"/>
    </source>
</evidence>